<dbReference type="OrthoDB" id="571348at2"/>
<keyword evidence="3" id="KW-1185">Reference proteome</keyword>
<dbReference type="Proteomes" id="UP000069443">
    <property type="component" value="Unassembled WGS sequence"/>
</dbReference>
<dbReference type="EMBL" id="BCSY01000061">
    <property type="protein sequence ID" value="GAS96806.1"/>
    <property type="molecule type" value="Genomic_DNA"/>
</dbReference>
<keyword evidence="1" id="KW-1133">Transmembrane helix</keyword>
<feature type="transmembrane region" description="Helical" evidence="1">
    <location>
        <begin position="182"/>
        <end position="202"/>
    </location>
</feature>
<organism evidence="2 3">
    <name type="scientific">Mycolicibacterium canariasense</name>
    <name type="common">Mycobacterium canariasense</name>
    <dbReference type="NCBI Taxonomy" id="228230"/>
    <lineage>
        <taxon>Bacteria</taxon>
        <taxon>Bacillati</taxon>
        <taxon>Actinomycetota</taxon>
        <taxon>Actinomycetes</taxon>
        <taxon>Mycobacteriales</taxon>
        <taxon>Mycobacteriaceae</taxon>
        <taxon>Mycolicibacterium</taxon>
    </lineage>
</organism>
<keyword evidence="1" id="KW-0812">Transmembrane</keyword>
<evidence type="ECO:0000313" key="2">
    <source>
        <dbReference type="EMBL" id="GAS96806.1"/>
    </source>
</evidence>
<dbReference type="RefSeq" id="WP_062657776.1">
    <property type="nucleotide sequence ID" value="NZ_BCSY01000061.1"/>
</dbReference>
<evidence type="ECO:0008006" key="4">
    <source>
        <dbReference type="Google" id="ProtNLM"/>
    </source>
</evidence>
<evidence type="ECO:0000313" key="3">
    <source>
        <dbReference type="Proteomes" id="UP000069443"/>
    </source>
</evidence>
<feature type="transmembrane region" description="Helical" evidence="1">
    <location>
        <begin position="143"/>
        <end position="161"/>
    </location>
</feature>
<comment type="caution">
    <text evidence="2">The sequence shown here is derived from an EMBL/GenBank/DDBJ whole genome shotgun (WGS) entry which is preliminary data.</text>
</comment>
<evidence type="ECO:0000256" key="1">
    <source>
        <dbReference type="SAM" id="Phobius"/>
    </source>
</evidence>
<sequence>MTSPVEVRSRRFPWRPIRIVRNNLRSFLAINAAMYGLFLLGFATGLVFPNLVHAQETRLVEDGTTDLVRSLIDRPWLFALTILAVNTLKMGALTIVLPSMMVPFAGIALSAYWAFTTGITLVPSSDIGWVALVPHSLTIVIEFQAYILLLLGAYLLGKNWVRPAAAGSDTRRGGYLRGLRQLGWLALAAALLLIVGAVYEAFSLRYLLHPLAQWIL</sequence>
<feature type="transmembrane region" description="Helical" evidence="1">
    <location>
        <begin position="78"/>
        <end position="97"/>
    </location>
</feature>
<gene>
    <name evidence="2" type="ORF">RMCC_3772</name>
</gene>
<protein>
    <recommendedName>
        <fullName evidence="4">Stage II sporulation protein M</fullName>
    </recommendedName>
</protein>
<keyword evidence="1" id="KW-0472">Membrane</keyword>
<accession>A0A100WEJ6</accession>
<proteinExistence type="predicted"/>
<feature type="transmembrane region" description="Helical" evidence="1">
    <location>
        <begin position="104"/>
        <end position="123"/>
    </location>
</feature>
<reference evidence="3" key="1">
    <citation type="journal article" date="2016" name="Genome Announc.">
        <title>Draft Genome Sequences of Five Rapidly Growing Mycobacterium Species, M. thermoresistibile, M. fortuitum subsp. acetamidolyticum, M. canariasense, M. brisbanense, and M. novocastrense.</title>
        <authorList>
            <person name="Katahira K."/>
            <person name="Ogura Y."/>
            <person name="Gotoh Y."/>
            <person name="Hayashi T."/>
        </authorList>
    </citation>
    <scope>NUCLEOTIDE SEQUENCE [LARGE SCALE GENOMIC DNA]</scope>
    <source>
        <strain evidence="3">JCM15298</strain>
    </source>
</reference>
<reference evidence="3" key="2">
    <citation type="submission" date="2016-02" db="EMBL/GenBank/DDBJ databases">
        <title>Draft genome sequence of five rapidly growing Mycobacterium species.</title>
        <authorList>
            <person name="Katahira K."/>
            <person name="Gotou Y."/>
            <person name="Iida K."/>
            <person name="Ogura Y."/>
            <person name="Hayashi T."/>
        </authorList>
    </citation>
    <scope>NUCLEOTIDE SEQUENCE [LARGE SCALE GENOMIC DNA]</scope>
    <source>
        <strain evidence="3">JCM15298</strain>
    </source>
</reference>
<dbReference type="AlphaFoldDB" id="A0A100WEJ6"/>
<name>A0A100WEJ6_MYCCR</name>